<evidence type="ECO:0000313" key="2">
    <source>
        <dbReference type="Proteomes" id="UP000814128"/>
    </source>
</evidence>
<gene>
    <name evidence="1" type="ORF">K488DRAFT_59070</name>
</gene>
<name>A0ACB8Q9I7_9AGAM</name>
<dbReference type="EMBL" id="MU273772">
    <property type="protein sequence ID" value="KAI0028248.1"/>
    <property type="molecule type" value="Genomic_DNA"/>
</dbReference>
<dbReference type="Proteomes" id="UP000814128">
    <property type="component" value="Unassembled WGS sequence"/>
</dbReference>
<sequence length="532" mass="60295">MHTSTSLSILDHATVHLGKALRYFANVTCAAFDTVETDGEYQARCWAENRRNARTAGTSQAQSTGSGGKQKKTFNLDTYKMHSLGDYVPTIRGFGTTDSYSTQLGETEHRVVKRRYRKTNFRNIEDQFVKMDVLETIHERMYEELEEARAEQTKQATGSATSAPLAAKRTQAARKEELYIMAMSQSKPTQVWLTEWLRTEPQKSDLGYKDFVAELKRHILQRYYEGSADDPDIHNIDIRADTIYQHKTVTINYTTYDIRRESDLVHVKTSTNSHCDIMVYSERNVLGDHPFCYARVHGIYHANVFLPGKAQAQRIDFLFVRWFAIDRTWKGGPLTKRLDRISYVDEQSGSAFGFLDPADVIRACHLLPVFATGKSQSLLSRKSSLQDFTDGSDWKHYYVSRFVDRDMMQRYLGWGVGHRNPPDFPHEARDLESSDADRVLEHNHSHGASNGEVSRQGSRGQTPEDIPDVDMAAVEHEGSVDEGEEDILGVRAEEGEAGEEGDEDEDEDEDADALNGGLDEGAWEDSLGVFDF</sequence>
<organism evidence="1 2">
    <name type="scientific">Vararia minispora EC-137</name>
    <dbReference type="NCBI Taxonomy" id="1314806"/>
    <lineage>
        <taxon>Eukaryota</taxon>
        <taxon>Fungi</taxon>
        <taxon>Dikarya</taxon>
        <taxon>Basidiomycota</taxon>
        <taxon>Agaricomycotina</taxon>
        <taxon>Agaricomycetes</taxon>
        <taxon>Russulales</taxon>
        <taxon>Lachnocladiaceae</taxon>
        <taxon>Vararia</taxon>
    </lineage>
</organism>
<comment type="caution">
    <text evidence="1">The sequence shown here is derived from an EMBL/GenBank/DDBJ whole genome shotgun (WGS) entry which is preliminary data.</text>
</comment>
<reference evidence="1" key="1">
    <citation type="submission" date="2021-02" db="EMBL/GenBank/DDBJ databases">
        <authorList>
            <consortium name="DOE Joint Genome Institute"/>
            <person name="Ahrendt S."/>
            <person name="Looney B.P."/>
            <person name="Miyauchi S."/>
            <person name="Morin E."/>
            <person name="Drula E."/>
            <person name="Courty P.E."/>
            <person name="Chicoki N."/>
            <person name="Fauchery L."/>
            <person name="Kohler A."/>
            <person name="Kuo A."/>
            <person name="Labutti K."/>
            <person name="Pangilinan J."/>
            <person name="Lipzen A."/>
            <person name="Riley R."/>
            <person name="Andreopoulos W."/>
            <person name="He G."/>
            <person name="Johnson J."/>
            <person name="Barry K.W."/>
            <person name="Grigoriev I.V."/>
            <person name="Nagy L."/>
            <person name="Hibbett D."/>
            <person name="Henrissat B."/>
            <person name="Matheny P.B."/>
            <person name="Labbe J."/>
            <person name="Martin F."/>
        </authorList>
    </citation>
    <scope>NUCLEOTIDE SEQUENCE</scope>
    <source>
        <strain evidence="1">EC-137</strain>
    </source>
</reference>
<evidence type="ECO:0000313" key="1">
    <source>
        <dbReference type="EMBL" id="KAI0028248.1"/>
    </source>
</evidence>
<accession>A0ACB8Q9I7</accession>
<proteinExistence type="predicted"/>
<protein>
    <submittedName>
        <fullName evidence="1">Uncharacterized protein</fullName>
    </submittedName>
</protein>
<keyword evidence="2" id="KW-1185">Reference proteome</keyword>
<reference evidence="1" key="2">
    <citation type="journal article" date="2022" name="New Phytol.">
        <title>Evolutionary transition to the ectomycorrhizal habit in the genomes of a hyperdiverse lineage of mushroom-forming fungi.</title>
        <authorList>
            <person name="Looney B."/>
            <person name="Miyauchi S."/>
            <person name="Morin E."/>
            <person name="Drula E."/>
            <person name="Courty P.E."/>
            <person name="Kohler A."/>
            <person name="Kuo A."/>
            <person name="LaButti K."/>
            <person name="Pangilinan J."/>
            <person name="Lipzen A."/>
            <person name="Riley R."/>
            <person name="Andreopoulos W."/>
            <person name="He G."/>
            <person name="Johnson J."/>
            <person name="Nolan M."/>
            <person name="Tritt A."/>
            <person name="Barry K.W."/>
            <person name="Grigoriev I.V."/>
            <person name="Nagy L.G."/>
            <person name="Hibbett D."/>
            <person name="Henrissat B."/>
            <person name="Matheny P.B."/>
            <person name="Labbe J."/>
            <person name="Martin F.M."/>
        </authorList>
    </citation>
    <scope>NUCLEOTIDE SEQUENCE</scope>
    <source>
        <strain evidence="1">EC-137</strain>
    </source>
</reference>